<proteinExistence type="inferred from homology"/>
<dbReference type="PROSITE" id="PS51257">
    <property type="entry name" value="PROKAR_LIPOPROTEIN"/>
    <property type="match status" value="1"/>
</dbReference>
<dbReference type="EMBL" id="BONK01000015">
    <property type="protein sequence ID" value="GIG23077.1"/>
    <property type="molecule type" value="Genomic_DNA"/>
</dbReference>
<dbReference type="SUPFAM" id="SSF53850">
    <property type="entry name" value="Periplasmic binding protein-like II"/>
    <property type="match status" value="1"/>
</dbReference>
<reference evidence="4" key="1">
    <citation type="submission" date="2021-01" db="EMBL/GenBank/DDBJ databases">
        <title>Whole genome shotgun sequence of Cellulomonas chitinilytica NBRC 110799.</title>
        <authorList>
            <person name="Komaki H."/>
            <person name="Tamura T."/>
        </authorList>
    </citation>
    <scope>NUCLEOTIDE SEQUENCE</scope>
    <source>
        <strain evidence="4">NBRC 110799</strain>
    </source>
</reference>
<dbReference type="RefSeq" id="WP_203758078.1">
    <property type="nucleotide sequence ID" value="NZ_BONK01000015.1"/>
</dbReference>
<dbReference type="Proteomes" id="UP000632740">
    <property type="component" value="Unassembled WGS sequence"/>
</dbReference>
<evidence type="ECO:0000313" key="4">
    <source>
        <dbReference type="EMBL" id="GIG23077.1"/>
    </source>
</evidence>
<feature type="signal peptide" evidence="3">
    <location>
        <begin position="1"/>
        <end position="24"/>
    </location>
</feature>
<comment type="similarity">
    <text evidence="1">Belongs to the bacterial solute-binding protein 1 family.</text>
</comment>
<evidence type="ECO:0000313" key="5">
    <source>
        <dbReference type="Proteomes" id="UP000632740"/>
    </source>
</evidence>
<dbReference type="InterPro" id="IPR006059">
    <property type="entry name" value="SBP"/>
</dbReference>
<dbReference type="AlphaFoldDB" id="A0A919U442"/>
<dbReference type="PANTHER" id="PTHR43649">
    <property type="entry name" value="ARABINOSE-BINDING PROTEIN-RELATED"/>
    <property type="match status" value="1"/>
</dbReference>
<evidence type="ECO:0000256" key="1">
    <source>
        <dbReference type="ARBA" id="ARBA00008520"/>
    </source>
</evidence>
<dbReference type="InterPro" id="IPR050490">
    <property type="entry name" value="Bact_solute-bd_prot1"/>
</dbReference>
<dbReference type="Pfam" id="PF01547">
    <property type="entry name" value="SBP_bac_1"/>
    <property type="match status" value="1"/>
</dbReference>
<protein>
    <submittedName>
        <fullName evidence="4">ABC transporter substrate-binding protein</fullName>
    </submittedName>
</protein>
<evidence type="ECO:0000256" key="2">
    <source>
        <dbReference type="ARBA" id="ARBA00022448"/>
    </source>
</evidence>
<gene>
    <name evidence="4" type="ORF">Cch01nite_38010</name>
</gene>
<name>A0A919U442_9CELL</name>
<dbReference type="PANTHER" id="PTHR43649:SF29">
    <property type="entry name" value="OSMOPROTECTIVE COMPOUNDS-BINDING PROTEIN GGTB"/>
    <property type="match status" value="1"/>
</dbReference>
<keyword evidence="3" id="KW-0732">Signal</keyword>
<keyword evidence="2" id="KW-0813">Transport</keyword>
<sequence>MILRRGTVLAVVLLAAISTAGCTADSTPEPTASAGLDGAHVDVVGLWSGPEYDAFDTVASTWEQDTGGVVDWQGSQDVARDLAARAEDDDPPDIAVLPNPGLLHELAGDGALVPLGDALDVDEVTQDYSTAWLDLGSHDGVLYGLFSKVSDKATVWYAPPAFEAGAYAVPATWDDLTTLADRMVADGRTPFSVVAPKGPGSGWALTDWVAQLVLAGCGPDLYDRWVAAEVPWTDPCVRAAFERFSTIVETPGYVLGGTQGILTTGDADGVVPLYGDPPTAFMYSMASFAEGFITTAFPDLTPADDYDFFPFPTVDPAHAGAITVGGDVVVMMHDTPAARSFLAYLTGADAQEQWVRLGGFTSVNLAVPADAYDDPVSRAVAEHLTDAPVTRFGAGDLMPASVQRAWWQGMLTLVQDPTTLDPMLDSLTSVAAGERG</sequence>
<evidence type="ECO:0000256" key="3">
    <source>
        <dbReference type="SAM" id="SignalP"/>
    </source>
</evidence>
<accession>A0A919U442</accession>
<dbReference type="Gene3D" id="3.40.190.10">
    <property type="entry name" value="Periplasmic binding protein-like II"/>
    <property type="match status" value="2"/>
</dbReference>
<feature type="chain" id="PRO_5039321533" evidence="3">
    <location>
        <begin position="25"/>
        <end position="436"/>
    </location>
</feature>
<keyword evidence="5" id="KW-1185">Reference proteome</keyword>
<organism evidence="4 5">
    <name type="scientific">Cellulomonas chitinilytica</name>
    <dbReference type="NCBI Taxonomy" id="398759"/>
    <lineage>
        <taxon>Bacteria</taxon>
        <taxon>Bacillati</taxon>
        <taxon>Actinomycetota</taxon>
        <taxon>Actinomycetes</taxon>
        <taxon>Micrococcales</taxon>
        <taxon>Cellulomonadaceae</taxon>
        <taxon>Cellulomonas</taxon>
    </lineage>
</organism>
<comment type="caution">
    <text evidence="4">The sequence shown here is derived from an EMBL/GenBank/DDBJ whole genome shotgun (WGS) entry which is preliminary data.</text>
</comment>